<dbReference type="PANTHER" id="PTHR43300:SF7">
    <property type="entry name" value="UDP-N-ACETYLBACILLOSAMINE N-ACETYLTRANSFERASE"/>
    <property type="match status" value="1"/>
</dbReference>
<sequence>MAATSLYIYGNGGHAKVVADIAMANGYGNLIFLDDNDGLKFSPNLPKYPVIIAIGNAEARARVQNLVLSSGFELITLIHPTAIISNSVQIGVGSVVMPGAIINANSVIGSGVIVNSGAIIEHDCLIDDFAHICPGVAIAGAVSVGKRSWIGIGSSVIQGIKIKQDIIIGAGSIVVKDILEGSLAYGNPCRVVKR</sequence>
<evidence type="ECO:0000256" key="2">
    <source>
        <dbReference type="PIRSR" id="PIRSR620019-1"/>
    </source>
</evidence>
<dbReference type="EMBL" id="CP018789">
    <property type="protein sequence ID" value="ARR00049.1"/>
    <property type="molecule type" value="Genomic_DNA"/>
</dbReference>
<evidence type="ECO:0000313" key="6">
    <source>
        <dbReference type="Proteomes" id="UP000194260"/>
    </source>
</evidence>
<accession>A0A1X9SV97</accession>
<dbReference type="STRING" id="1660073.CSUIS_0202"/>
<evidence type="ECO:0000313" key="5">
    <source>
        <dbReference type="EMBL" id="ARR00049.1"/>
    </source>
</evidence>
<feature type="binding site" evidence="3">
    <location>
        <position position="131"/>
    </location>
    <ligand>
        <name>acetyl-CoA</name>
        <dbReference type="ChEBI" id="CHEBI:57288"/>
    </ligand>
</feature>
<evidence type="ECO:0000259" key="4">
    <source>
        <dbReference type="Pfam" id="PF17836"/>
    </source>
</evidence>
<dbReference type="AlphaFoldDB" id="A0A1X9SV97"/>
<dbReference type="InterPro" id="IPR011004">
    <property type="entry name" value="Trimer_LpxA-like_sf"/>
</dbReference>
<feature type="binding site" evidence="3">
    <location>
        <position position="152"/>
    </location>
    <ligand>
        <name>acetyl-CoA</name>
        <dbReference type="ChEBI" id="CHEBI:57288"/>
    </ligand>
</feature>
<evidence type="ECO:0000256" key="1">
    <source>
        <dbReference type="ARBA" id="ARBA00007274"/>
    </source>
</evidence>
<feature type="domain" description="PglD N-terminal" evidence="4">
    <location>
        <begin position="6"/>
        <end position="65"/>
    </location>
</feature>
<dbReference type="NCBIfam" id="TIGR03570">
    <property type="entry name" value="NeuD_NnaD"/>
    <property type="match status" value="1"/>
</dbReference>
<comment type="similarity">
    <text evidence="1">Belongs to the transferase hexapeptide repeat family.</text>
</comment>
<proteinExistence type="inferred from homology"/>
<feature type="binding site" evidence="3">
    <location>
        <begin position="34"/>
        <end position="35"/>
    </location>
    <ligand>
        <name>substrate</name>
    </ligand>
</feature>
<keyword evidence="5" id="KW-0012">Acyltransferase</keyword>
<protein>
    <submittedName>
        <fullName evidence="5">UDP-4-amino-4, 6-dideoxy-alpha-D-N-acetyl-D-glucosamine N-acetyltransferase</fullName>
        <ecNumber evidence="5">2.3.1.203</ecNumber>
    </submittedName>
</protein>
<dbReference type="Gene3D" id="2.160.10.10">
    <property type="entry name" value="Hexapeptide repeat proteins"/>
    <property type="match status" value="1"/>
</dbReference>
<dbReference type="GO" id="GO:0016746">
    <property type="term" value="F:acyltransferase activity"/>
    <property type="evidence" value="ECO:0007669"/>
    <property type="project" value="UniProtKB-KW"/>
</dbReference>
<feature type="binding site" evidence="3">
    <location>
        <position position="55"/>
    </location>
    <ligand>
        <name>substrate</name>
    </ligand>
</feature>
<dbReference type="Pfam" id="PF17836">
    <property type="entry name" value="PglD_N"/>
    <property type="match status" value="1"/>
</dbReference>
<dbReference type="PANTHER" id="PTHR43300">
    <property type="entry name" value="ACETYLTRANSFERASE"/>
    <property type="match status" value="1"/>
</dbReference>
<dbReference type="EC" id="2.3.1.203" evidence="5"/>
<dbReference type="Gene3D" id="3.40.50.20">
    <property type="match status" value="1"/>
</dbReference>
<gene>
    <name evidence="5" type="primary">pglD</name>
    <name evidence="5" type="ORF">CSUIS_0202</name>
</gene>
<dbReference type="InterPro" id="IPR041561">
    <property type="entry name" value="PglD_N"/>
</dbReference>
<dbReference type="SUPFAM" id="SSF51161">
    <property type="entry name" value="Trimeric LpxA-like enzymes"/>
    <property type="match status" value="1"/>
</dbReference>
<feature type="active site" description="Proton acceptor" evidence="2">
    <location>
        <position position="122"/>
    </location>
</feature>
<dbReference type="Proteomes" id="UP000194260">
    <property type="component" value="Chromosome"/>
</dbReference>
<feature type="site" description="Increases basicity of active site His" evidence="2">
    <location>
        <position position="123"/>
    </location>
</feature>
<dbReference type="CDD" id="cd03360">
    <property type="entry name" value="LbH_AT_putative"/>
    <property type="match status" value="1"/>
</dbReference>
<organism evidence="5 6">
    <name type="scientific">Campylobacter porcelli</name>
    <dbReference type="NCBI Taxonomy" id="1660073"/>
    <lineage>
        <taxon>Bacteria</taxon>
        <taxon>Pseudomonadati</taxon>
        <taxon>Campylobacterota</taxon>
        <taxon>Epsilonproteobacteria</taxon>
        <taxon>Campylobacterales</taxon>
        <taxon>Campylobacteraceae</taxon>
        <taxon>Campylobacter</taxon>
    </lineage>
</organism>
<keyword evidence="5" id="KW-0808">Transferase</keyword>
<dbReference type="KEGG" id="camy:CSUIS_0202"/>
<evidence type="ECO:0000256" key="3">
    <source>
        <dbReference type="PIRSR" id="PIRSR620019-2"/>
    </source>
</evidence>
<reference evidence="6" key="1">
    <citation type="journal article" date="2017" name="Genome Biol. Evol.">
        <title>Comparative Genomic Analysis Identifies a Campylobacter Clade Deficient in Selenium Metabolism.</title>
        <authorList>
            <person name="Miller W.G."/>
            <person name="Yee E."/>
            <person name="Lopes B.S."/>
            <person name="Chapman M.H."/>
            <person name="Huynh S."/>
            <person name="Bono J.L."/>
            <person name="Parker C.T."/>
            <person name="Strachan N.J.C."/>
            <person name="Forbes K.J."/>
        </authorList>
    </citation>
    <scope>NUCLEOTIDE SEQUENCE [LARGE SCALE GENOMIC DNA]</scope>
    <source>
        <strain evidence="6">RM6137</strain>
    </source>
</reference>
<dbReference type="InterPro" id="IPR050179">
    <property type="entry name" value="Trans_hexapeptide_repeat"/>
</dbReference>
<name>A0A1X9SV97_9BACT</name>
<dbReference type="RefSeq" id="WP_086296758.1">
    <property type="nucleotide sequence ID" value="NZ_CP018789.1"/>
</dbReference>
<dbReference type="InterPro" id="IPR020019">
    <property type="entry name" value="AcTrfase_PglD-like"/>
</dbReference>